<name>A0A9N9BL44_9GLOM</name>
<proteinExistence type="predicted"/>
<keyword evidence="1" id="KW-0472">Membrane</keyword>
<gene>
    <name evidence="2" type="ORF">AMORRO_LOCUS6322</name>
</gene>
<evidence type="ECO:0000313" key="2">
    <source>
        <dbReference type="EMBL" id="CAG8567785.1"/>
    </source>
</evidence>
<accession>A0A9N9BL44</accession>
<keyword evidence="1" id="KW-0812">Transmembrane</keyword>
<evidence type="ECO:0000256" key="1">
    <source>
        <dbReference type="SAM" id="Phobius"/>
    </source>
</evidence>
<keyword evidence="3" id="KW-1185">Reference proteome</keyword>
<feature type="transmembrane region" description="Helical" evidence="1">
    <location>
        <begin position="133"/>
        <end position="150"/>
    </location>
</feature>
<dbReference type="AlphaFoldDB" id="A0A9N9BL44"/>
<comment type="caution">
    <text evidence="2">The sequence shown here is derived from an EMBL/GenBank/DDBJ whole genome shotgun (WGS) entry which is preliminary data.</text>
</comment>
<dbReference type="OrthoDB" id="2435888at2759"/>
<reference evidence="2" key="1">
    <citation type="submission" date="2021-06" db="EMBL/GenBank/DDBJ databases">
        <authorList>
            <person name="Kallberg Y."/>
            <person name="Tangrot J."/>
            <person name="Rosling A."/>
        </authorList>
    </citation>
    <scope>NUCLEOTIDE SEQUENCE</scope>
    <source>
        <strain evidence="2">CL551</strain>
    </source>
</reference>
<evidence type="ECO:0000313" key="3">
    <source>
        <dbReference type="Proteomes" id="UP000789342"/>
    </source>
</evidence>
<sequence>MGRYERTIFKVSKGTIIYLGPILPSSKELQLPNLFNENPGPFSTLFYSQSHEQDHPKSTIQSFTKLQPSISPQSSRPNSTDIVIDKPSRIPIKPIISLPTNTDIPWNVGAFGKLLRISTVVSRLMLGKRWTVNYARASMIILIALIVFVFCHENWRVETVKGKSVWKNVRAVIL</sequence>
<keyword evidence="1" id="KW-1133">Transmembrane helix</keyword>
<organism evidence="2 3">
    <name type="scientific">Acaulospora morrowiae</name>
    <dbReference type="NCBI Taxonomy" id="94023"/>
    <lineage>
        <taxon>Eukaryota</taxon>
        <taxon>Fungi</taxon>
        <taxon>Fungi incertae sedis</taxon>
        <taxon>Mucoromycota</taxon>
        <taxon>Glomeromycotina</taxon>
        <taxon>Glomeromycetes</taxon>
        <taxon>Diversisporales</taxon>
        <taxon>Acaulosporaceae</taxon>
        <taxon>Acaulospora</taxon>
    </lineage>
</organism>
<dbReference type="EMBL" id="CAJVPV010004155">
    <property type="protein sequence ID" value="CAG8567785.1"/>
    <property type="molecule type" value="Genomic_DNA"/>
</dbReference>
<dbReference type="Proteomes" id="UP000789342">
    <property type="component" value="Unassembled WGS sequence"/>
</dbReference>
<protein>
    <submittedName>
        <fullName evidence="2">4878_t:CDS:1</fullName>
    </submittedName>
</protein>